<name>A0A835KC79_9POAL</name>
<dbReference type="AlphaFoldDB" id="A0A835KC79"/>
<comment type="caution">
    <text evidence="1">The sequence shown here is derived from an EMBL/GenBank/DDBJ whole genome shotgun (WGS) entry which is preliminary data.</text>
</comment>
<dbReference type="EMBL" id="JACEFO010001666">
    <property type="protein sequence ID" value="KAF8723742.1"/>
    <property type="molecule type" value="Genomic_DNA"/>
</dbReference>
<sequence length="618" mass="69128">MEPEPGRLELSGEDPGCKFRRCICCWISSCSSRIPPVAPGRDYDRVPLDADGQGVWSLLIGFLPPSSPRTSPLCLRRFSVAASGRVFGRSNDADKRITRKISYSLPALPPRPFMPIVPISAGGELWAPCFGNHVGPTSLVMLRLHSESKPQWVQVASMEVEHCIIHGYAVVHDTILLSLAPQQPFVVFDCTTCTCSAVKTDKNCSTFAWTFGKFITDYVPIRGRGLYIEEDDTIYFLRDNIIYAYKLCKDQDKRQYHMALPTIIDRLSPFGDEGSGFLTHLFGQVLCFVWICKLHCHCDFFHVLITTFRVIGDSGSNREHFNPKGVQVLHSTCRRLDIDPSNSSGSGYTFCFLQFESTKPAGIDFSIHLVVIVGLRIIALTDTLGGVYHLSETHEWERHIIQGSVDLEKKVNLSGYVVLSDKSFMVCDAVTNCWFLFDMGKDEWSIITSYYPGWRGSEFLASLPIQPYVMSGSLSGTSVFVEGFIYTCADGGLEAYEYSKLEDNYYLGKKISLQFEWLKYWDSNRMCLDYVGQDATSGAVMFCVVQGNNYDPRPGLPHKHPVLITTIQVKTERTHRETWKPVAVGHVNISTSLIPFDKDGQSGPAGVLLLTEQDGGLL</sequence>
<dbReference type="Proteomes" id="UP000636709">
    <property type="component" value="Unassembled WGS sequence"/>
</dbReference>
<accession>A0A835KC79</accession>
<proteinExistence type="predicted"/>
<reference evidence="1" key="1">
    <citation type="submission" date="2020-07" db="EMBL/GenBank/DDBJ databases">
        <title>Genome sequence and genetic diversity analysis of an under-domesticated orphan crop, white fonio (Digitaria exilis).</title>
        <authorList>
            <person name="Bennetzen J.L."/>
            <person name="Chen S."/>
            <person name="Ma X."/>
            <person name="Wang X."/>
            <person name="Yssel A.E.J."/>
            <person name="Chaluvadi S.R."/>
            <person name="Johnson M."/>
            <person name="Gangashetty P."/>
            <person name="Hamidou F."/>
            <person name="Sanogo M.D."/>
            <person name="Zwaenepoel A."/>
            <person name="Wallace J."/>
            <person name="Van De Peer Y."/>
            <person name="Van Deynze A."/>
        </authorList>
    </citation>
    <scope>NUCLEOTIDE SEQUENCE</scope>
    <source>
        <tissue evidence="1">Leaves</tissue>
    </source>
</reference>
<evidence type="ECO:0000313" key="1">
    <source>
        <dbReference type="EMBL" id="KAF8723742.1"/>
    </source>
</evidence>
<organism evidence="1 2">
    <name type="scientific">Digitaria exilis</name>
    <dbReference type="NCBI Taxonomy" id="1010633"/>
    <lineage>
        <taxon>Eukaryota</taxon>
        <taxon>Viridiplantae</taxon>
        <taxon>Streptophyta</taxon>
        <taxon>Embryophyta</taxon>
        <taxon>Tracheophyta</taxon>
        <taxon>Spermatophyta</taxon>
        <taxon>Magnoliopsida</taxon>
        <taxon>Liliopsida</taxon>
        <taxon>Poales</taxon>
        <taxon>Poaceae</taxon>
        <taxon>PACMAD clade</taxon>
        <taxon>Panicoideae</taxon>
        <taxon>Panicodae</taxon>
        <taxon>Paniceae</taxon>
        <taxon>Anthephorinae</taxon>
        <taxon>Digitaria</taxon>
    </lineage>
</organism>
<keyword evidence="2" id="KW-1185">Reference proteome</keyword>
<gene>
    <name evidence="1" type="ORF">HU200_021714</name>
</gene>
<dbReference type="OrthoDB" id="661607at2759"/>
<protein>
    <submittedName>
        <fullName evidence="1">Uncharacterized protein</fullName>
    </submittedName>
</protein>
<evidence type="ECO:0000313" key="2">
    <source>
        <dbReference type="Proteomes" id="UP000636709"/>
    </source>
</evidence>